<sequence>MSWQKLVLMNYTQMRLADAPAGLVQPLACSETSSEQARGFRFGTTKLNTITRNFSWILFLIVLKYPGWKAFFVRY</sequence>
<evidence type="ECO:0000256" key="1">
    <source>
        <dbReference type="SAM" id="Phobius"/>
    </source>
</evidence>
<reference evidence="2" key="2">
    <citation type="submission" date="2018-07" db="EMBL/GenBank/DDBJ databases">
        <authorList>
            <consortium name="NCBI Pathogen Detection Project"/>
        </authorList>
    </citation>
    <scope>NUCLEOTIDE SEQUENCE</scope>
    <source>
        <strain evidence="2">1363-65</strain>
    </source>
</reference>
<feature type="transmembrane region" description="Helical" evidence="1">
    <location>
        <begin position="54"/>
        <end position="72"/>
    </location>
</feature>
<comment type="caution">
    <text evidence="2">The sequence shown here is derived from an EMBL/GenBank/DDBJ whole genome shotgun (WGS) entry which is preliminary data.</text>
</comment>
<evidence type="ECO:0000313" key="2">
    <source>
        <dbReference type="EMBL" id="HAE8104602.1"/>
    </source>
</evidence>
<name>A0A737F0K8_SALER</name>
<keyword evidence="1" id="KW-0812">Transmembrane</keyword>
<dbReference type="EMBL" id="DAATDB010000061">
    <property type="protein sequence ID" value="HAE8104602.1"/>
    <property type="molecule type" value="Genomic_DNA"/>
</dbReference>
<protein>
    <submittedName>
        <fullName evidence="2">Uncharacterized protein</fullName>
    </submittedName>
</protein>
<dbReference type="AlphaFoldDB" id="A0A737F0K8"/>
<gene>
    <name evidence="2" type="ORF">GNC09_004746</name>
</gene>
<accession>A0A737F0K8</accession>
<keyword evidence="1" id="KW-0472">Membrane</keyword>
<organism evidence="2">
    <name type="scientific">Salmonella enterica subsp. indica serovar 45:a:e,n,x</name>
    <dbReference type="NCBI Taxonomy" id="1307500"/>
    <lineage>
        <taxon>Bacteria</taxon>
        <taxon>Pseudomonadati</taxon>
        <taxon>Pseudomonadota</taxon>
        <taxon>Gammaproteobacteria</taxon>
        <taxon>Enterobacterales</taxon>
        <taxon>Enterobacteriaceae</taxon>
        <taxon>Salmonella</taxon>
    </lineage>
</organism>
<proteinExistence type="predicted"/>
<keyword evidence="1" id="KW-1133">Transmembrane helix</keyword>
<reference evidence="2" key="1">
    <citation type="journal article" date="2018" name="Genome Biol.">
        <title>SKESA: strategic k-mer extension for scrupulous assemblies.</title>
        <authorList>
            <person name="Souvorov A."/>
            <person name="Agarwala R."/>
            <person name="Lipman D.J."/>
        </authorList>
    </citation>
    <scope>NUCLEOTIDE SEQUENCE</scope>
    <source>
        <strain evidence="2">1363-65</strain>
    </source>
</reference>